<dbReference type="EMBL" id="JBHRTP010000054">
    <property type="protein sequence ID" value="MFC3109743.1"/>
    <property type="molecule type" value="Genomic_DNA"/>
</dbReference>
<protein>
    <submittedName>
        <fullName evidence="2">Transposase</fullName>
    </submittedName>
</protein>
<dbReference type="RefSeq" id="WP_390325682.1">
    <property type="nucleotide sequence ID" value="NZ_JBHRTP010000054.1"/>
</dbReference>
<dbReference type="Proteomes" id="UP001595530">
    <property type="component" value="Unassembled WGS sequence"/>
</dbReference>
<accession>A0ABV7F3T9</accession>
<proteinExistence type="predicted"/>
<evidence type="ECO:0000259" key="1">
    <source>
        <dbReference type="SMART" id="SM01321"/>
    </source>
</evidence>
<dbReference type="SMART" id="SM01321">
    <property type="entry name" value="Y1_Tnp"/>
    <property type="match status" value="1"/>
</dbReference>
<reference evidence="3" key="1">
    <citation type="journal article" date="2019" name="Int. J. Syst. Evol. Microbiol.">
        <title>The Global Catalogue of Microorganisms (GCM) 10K type strain sequencing project: providing services to taxonomists for standard genome sequencing and annotation.</title>
        <authorList>
            <consortium name="The Broad Institute Genomics Platform"/>
            <consortium name="The Broad Institute Genome Sequencing Center for Infectious Disease"/>
            <person name="Wu L."/>
            <person name="Ma J."/>
        </authorList>
    </citation>
    <scope>NUCLEOTIDE SEQUENCE [LARGE SCALE GENOMIC DNA]</scope>
    <source>
        <strain evidence="3">KCTC 42986</strain>
    </source>
</reference>
<dbReference type="InterPro" id="IPR052715">
    <property type="entry name" value="RAYT_transposase"/>
</dbReference>
<gene>
    <name evidence="2" type="ORF">ACFOFO_17530</name>
</gene>
<sequence>MTSYRRNLVPGGSYFFTLAIADRQSDLLVRHADTLKQAIHVEKQQHPFSVLALVILPDHLHAIWRLPEGDCDYSNRWRRIKSAFSRALPKDEDLSQSRAQKGERGIWQRRFWEHTLRDEHDMQVHCDYIHFNPVKHGHAGRVVDWPHSTFHAYVERGVYLPDWGGTDASIDGDD</sequence>
<dbReference type="InterPro" id="IPR036515">
    <property type="entry name" value="Transposase_17_sf"/>
</dbReference>
<dbReference type="Gene3D" id="3.30.70.1290">
    <property type="entry name" value="Transposase IS200-like"/>
    <property type="match status" value="1"/>
</dbReference>
<keyword evidence="3" id="KW-1185">Reference proteome</keyword>
<dbReference type="Pfam" id="PF01797">
    <property type="entry name" value="Y1_Tnp"/>
    <property type="match status" value="1"/>
</dbReference>
<dbReference type="PANTHER" id="PTHR36966:SF1">
    <property type="entry name" value="REP-ASSOCIATED TYROSINE TRANSPOSASE"/>
    <property type="match status" value="1"/>
</dbReference>
<evidence type="ECO:0000313" key="2">
    <source>
        <dbReference type="EMBL" id="MFC3109743.1"/>
    </source>
</evidence>
<dbReference type="InterPro" id="IPR002686">
    <property type="entry name" value="Transposase_17"/>
</dbReference>
<name>A0ABV7F3T9_9BURK</name>
<comment type="caution">
    <text evidence="2">The sequence shown here is derived from an EMBL/GenBank/DDBJ whole genome shotgun (WGS) entry which is preliminary data.</text>
</comment>
<feature type="domain" description="Transposase IS200-like" evidence="1">
    <location>
        <begin position="9"/>
        <end position="132"/>
    </location>
</feature>
<evidence type="ECO:0000313" key="3">
    <source>
        <dbReference type="Proteomes" id="UP001595530"/>
    </source>
</evidence>
<dbReference type="SUPFAM" id="SSF143422">
    <property type="entry name" value="Transposase IS200-like"/>
    <property type="match status" value="1"/>
</dbReference>
<organism evidence="2 3">
    <name type="scientific">Undibacterium arcticum</name>
    <dbReference type="NCBI Taxonomy" id="1762892"/>
    <lineage>
        <taxon>Bacteria</taxon>
        <taxon>Pseudomonadati</taxon>
        <taxon>Pseudomonadota</taxon>
        <taxon>Betaproteobacteria</taxon>
        <taxon>Burkholderiales</taxon>
        <taxon>Oxalobacteraceae</taxon>
        <taxon>Undibacterium</taxon>
    </lineage>
</organism>
<dbReference type="NCBIfam" id="NF047646">
    <property type="entry name" value="REP_Tyr_transpos"/>
    <property type="match status" value="1"/>
</dbReference>
<dbReference type="PANTHER" id="PTHR36966">
    <property type="entry name" value="REP-ASSOCIATED TYROSINE TRANSPOSASE"/>
    <property type="match status" value="1"/>
</dbReference>